<keyword evidence="1" id="KW-0472">Membrane</keyword>
<reference evidence="2" key="1">
    <citation type="journal article" date="2021" name="Proc. Natl. Acad. Sci. U.S.A.">
        <title>A Catalog of Tens of Thousands of Viruses from Human Metagenomes Reveals Hidden Associations with Chronic Diseases.</title>
        <authorList>
            <person name="Tisza M.J."/>
            <person name="Buck C.B."/>
        </authorList>
    </citation>
    <scope>NUCLEOTIDE SEQUENCE</scope>
    <source>
        <strain evidence="2">CtnuR9</strain>
    </source>
</reference>
<accession>A0A8S5UFW2</accession>
<dbReference type="EMBL" id="BK016084">
    <property type="protein sequence ID" value="DAF93360.1"/>
    <property type="molecule type" value="Genomic_DNA"/>
</dbReference>
<protein>
    <submittedName>
        <fullName evidence="2">Uncharacterized protein</fullName>
    </submittedName>
</protein>
<proteinExistence type="predicted"/>
<name>A0A8S5UFW2_9CAUD</name>
<evidence type="ECO:0000256" key="1">
    <source>
        <dbReference type="SAM" id="Phobius"/>
    </source>
</evidence>
<evidence type="ECO:0000313" key="2">
    <source>
        <dbReference type="EMBL" id="DAF93360.1"/>
    </source>
</evidence>
<organism evidence="2">
    <name type="scientific">Podoviridae sp. ctnuR9</name>
    <dbReference type="NCBI Taxonomy" id="2825276"/>
    <lineage>
        <taxon>Viruses</taxon>
        <taxon>Duplodnaviria</taxon>
        <taxon>Heunggongvirae</taxon>
        <taxon>Uroviricota</taxon>
        <taxon>Caudoviricetes</taxon>
    </lineage>
</organism>
<sequence length="48" mass="4961">MFHQYAPLAAFIGLILAIAGSAMFARKPSLLAVALVTIGAALTVTPYV</sequence>
<feature type="transmembrane region" description="Helical" evidence="1">
    <location>
        <begin position="30"/>
        <end position="47"/>
    </location>
</feature>
<feature type="transmembrane region" description="Helical" evidence="1">
    <location>
        <begin position="6"/>
        <end position="25"/>
    </location>
</feature>
<keyword evidence="1" id="KW-0812">Transmembrane</keyword>
<keyword evidence="1" id="KW-1133">Transmembrane helix</keyword>